<keyword evidence="1" id="KW-1133">Transmembrane helix</keyword>
<dbReference type="AlphaFoldDB" id="A0A2S6HSS7"/>
<feature type="transmembrane region" description="Helical" evidence="1">
    <location>
        <begin position="109"/>
        <end position="131"/>
    </location>
</feature>
<reference evidence="2 3" key="1">
    <citation type="submission" date="2018-02" db="EMBL/GenBank/DDBJ databases">
        <title>Genomic Encyclopedia of Archaeal and Bacterial Type Strains, Phase II (KMG-II): from individual species to whole genera.</title>
        <authorList>
            <person name="Goeker M."/>
        </authorList>
    </citation>
    <scope>NUCLEOTIDE SEQUENCE [LARGE SCALE GENOMIC DNA]</scope>
    <source>
        <strain evidence="2 3">DSM 3808</strain>
    </source>
</reference>
<feature type="transmembrane region" description="Helical" evidence="1">
    <location>
        <begin position="161"/>
        <end position="186"/>
    </location>
</feature>
<gene>
    <name evidence="2" type="ORF">BXY41_10522</name>
</gene>
<evidence type="ECO:0000313" key="2">
    <source>
        <dbReference type="EMBL" id="PPK80807.1"/>
    </source>
</evidence>
<organism evidence="2 3">
    <name type="scientific">Lacrimispora xylanisolvens</name>
    <dbReference type="NCBI Taxonomy" id="384636"/>
    <lineage>
        <taxon>Bacteria</taxon>
        <taxon>Bacillati</taxon>
        <taxon>Bacillota</taxon>
        <taxon>Clostridia</taxon>
        <taxon>Lachnospirales</taxon>
        <taxon>Lachnospiraceae</taxon>
        <taxon>Lacrimispora</taxon>
    </lineage>
</organism>
<keyword evidence="1" id="KW-0472">Membrane</keyword>
<dbReference type="RefSeq" id="WP_104436805.1">
    <property type="nucleotide sequence ID" value="NZ_PTJA01000005.1"/>
</dbReference>
<proteinExistence type="predicted"/>
<feature type="transmembrane region" description="Helical" evidence="1">
    <location>
        <begin position="238"/>
        <end position="257"/>
    </location>
</feature>
<protein>
    <recommendedName>
        <fullName evidence="4">ABC-2 family transporter</fullName>
    </recommendedName>
</protein>
<evidence type="ECO:0008006" key="4">
    <source>
        <dbReference type="Google" id="ProtNLM"/>
    </source>
</evidence>
<keyword evidence="1" id="KW-0812">Transmembrane</keyword>
<feature type="transmembrane region" description="Helical" evidence="1">
    <location>
        <begin position="21"/>
        <end position="39"/>
    </location>
</feature>
<feature type="transmembrane region" description="Helical" evidence="1">
    <location>
        <begin position="193"/>
        <end position="218"/>
    </location>
</feature>
<keyword evidence="3" id="KW-1185">Reference proteome</keyword>
<feature type="transmembrane region" description="Helical" evidence="1">
    <location>
        <begin position="59"/>
        <end position="81"/>
    </location>
</feature>
<accession>A0A2S6HSS7</accession>
<dbReference type="Proteomes" id="UP000237749">
    <property type="component" value="Unassembled WGS sequence"/>
</dbReference>
<evidence type="ECO:0000256" key="1">
    <source>
        <dbReference type="SAM" id="Phobius"/>
    </source>
</evidence>
<evidence type="ECO:0000313" key="3">
    <source>
        <dbReference type="Proteomes" id="UP000237749"/>
    </source>
</evidence>
<comment type="caution">
    <text evidence="2">The sequence shown here is derived from an EMBL/GenBank/DDBJ whole genome shotgun (WGS) entry which is preliminary data.</text>
</comment>
<name>A0A2S6HSS7_9FIRM</name>
<dbReference type="EMBL" id="PTJA01000005">
    <property type="protein sequence ID" value="PPK80807.1"/>
    <property type="molecule type" value="Genomic_DNA"/>
</dbReference>
<sequence length="270" mass="30424">MENKHKLFSMVSRGIVTAIKEGFLPAAAGVVLCIFLDTWNQLPFLWNGRADVNYYWFNSFSFGGFYSVYIIPMLACIPYAASFCEEYRSNMITILVSKINIKTYCMSKVITTAVSGGLSLAAGGTFFIFLASRFTVLINQQTLIEFQGLPYYALMKNGNGITFFVVAVFLLFLSGVLWSSVALLVSSYVCNRYMIFVTPFISSFFLTRLNVILNVPAIFRLDLLLRARSSFGTDMETIFITTLMVLVLVIASGFLFCKRAKRLIKNEQFI</sequence>
<dbReference type="OrthoDB" id="2027712at2"/>